<dbReference type="Proteomes" id="UP000053537">
    <property type="component" value="Unassembled WGS sequence"/>
</dbReference>
<reference evidence="2 3" key="1">
    <citation type="submission" date="2014-04" db="EMBL/GenBank/DDBJ databases">
        <title>Genome evolution of avian class.</title>
        <authorList>
            <person name="Zhang G."/>
            <person name="Li C."/>
        </authorList>
    </citation>
    <scope>NUCLEOTIDE SEQUENCE [LARGE SCALE GENOMIC DNA]</scope>
    <source>
        <strain evidence="2">BGI_N310</strain>
    </source>
</reference>
<dbReference type="PROSITE" id="PS50030">
    <property type="entry name" value="UBA"/>
    <property type="match status" value="1"/>
</dbReference>
<dbReference type="PANTHER" id="PTHR15960">
    <property type="entry name" value="LD44032P"/>
    <property type="match status" value="1"/>
</dbReference>
<dbReference type="AlphaFoldDB" id="A0A091NKP8"/>
<dbReference type="InterPro" id="IPR038870">
    <property type="entry name" value="UBAP1"/>
</dbReference>
<dbReference type="EMBL" id="KK836160">
    <property type="protein sequence ID" value="KFP80055.1"/>
    <property type="molecule type" value="Genomic_DNA"/>
</dbReference>
<dbReference type="PANTHER" id="PTHR15960:SF2">
    <property type="entry name" value="UBIQUITIN-ASSOCIATED PROTEIN 1"/>
    <property type="match status" value="1"/>
</dbReference>
<sequence>QVLDYLFAHGQLCEKGFDPLLVEAALEMHQCSEEKITELLQLMSQFKEMGFELEDITEVLLLHNNDQHNALEDLMAR</sequence>
<dbReference type="SUPFAM" id="SSF46934">
    <property type="entry name" value="UBA-like"/>
    <property type="match status" value="1"/>
</dbReference>
<keyword evidence="3" id="KW-1185">Reference proteome</keyword>
<dbReference type="GO" id="GO:0000813">
    <property type="term" value="C:ESCRT I complex"/>
    <property type="evidence" value="ECO:0007669"/>
    <property type="project" value="InterPro"/>
</dbReference>
<evidence type="ECO:0000259" key="1">
    <source>
        <dbReference type="PROSITE" id="PS50030"/>
    </source>
</evidence>
<dbReference type="GO" id="GO:0043130">
    <property type="term" value="F:ubiquitin binding"/>
    <property type="evidence" value="ECO:0007669"/>
    <property type="project" value="InterPro"/>
</dbReference>
<feature type="domain" description="UBA" evidence="1">
    <location>
        <begin position="30"/>
        <end position="77"/>
    </location>
</feature>
<dbReference type="InterPro" id="IPR049467">
    <property type="entry name" value="UBAP-1-like_UBA2"/>
</dbReference>
<gene>
    <name evidence="2" type="ORF">N310_04439</name>
</gene>
<organism evidence="2 3">
    <name type="scientific">Acanthisitta chloris</name>
    <name type="common">rifleman</name>
    <dbReference type="NCBI Taxonomy" id="57068"/>
    <lineage>
        <taxon>Eukaryota</taxon>
        <taxon>Metazoa</taxon>
        <taxon>Chordata</taxon>
        <taxon>Craniata</taxon>
        <taxon>Vertebrata</taxon>
        <taxon>Euteleostomi</taxon>
        <taxon>Archelosauria</taxon>
        <taxon>Archosauria</taxon>
        <taxon>Dinosauria</taxon>
        <taxon>Saurischia</taxon>
        <taxon>Theropoda</taxon>
        <taxon>Coelurosauria</taxon>
        <taxon>Aves</taxon>
        <taxon>Neognathae</taxon>
        <taxon>Neoaves</taxon>
        <taxon>Telluraves</taxon>
        <taxon>Australaves</taxon>
        <taxon>Passeriformes</taxon>
        <taxon>Acanthisittidae</taxon>
        <taxon>Acanthisitta</taxon>
    </lineage>
</organism>
<evidence type="ECO:0000313" key="3">
    <source>
        <dbReference type="Proteomes" id="UP000053537"/>
    </source>
</evidence>
<evidence type="ECO:0000313" key="2">
    <source>
        <dbReference type="EMBL" id="KFP80055.1"/>
    </source>
</evidence>
<dbReference type="GO" id="GO:0043162">
    <property type="term" value="P:ubiquitin-dependent protein catabolic process via the multivesicular body sorting pathway"/>
    <property type="evidence" value="ECO:0007669"/>
    <property type="project" value="InterPro"/>
</dbReference>
<proteinExistence type="predicted"/>
<dbReference type="Gene3D" id="1.20.120.1920">
    <property type="entry name" value="UBAP1 SOUBA domain"/>
    <property type="match status" value="1"/>
</dbReference>
<dbReference type="InterPro" id="IPR042575">
    <property type="entry name" value="UBAP1_C"/>
</dbReference>
<feature type="non-terminal residue" evidence="2">
    <location>
        <position position="1"/>
    </location>
</feature>
<dbReference type="Pfam" id="PF21267">
    <property type="entry name" value="UBAP-1_UBA2"/>
    <property type="match status" value="1"/>
</dbReference>
<feature type="non-terminal residue" evidence="2">
    <location>
        <position position="77"/>
    </location>
</feature>
<protein>
    <submittedName>
        <fullName evidence="2">Ubiquitin-associated protein 1</fullName>
    </submittedName>
</protein>
<dbReference type="CDD" id="cd14316">
    <property type="entry name" value="UBA2_UBAP1_like"/>
    <property type="match status" value="1"/>
</dbReference>
<dbReference type="InterPro" id="IPR009060">
    <property type="entry name" value="UBA-like_sf"/>
</dbReference>
<name>A0A091NKP8_9PASS</name>
<accession>A0A091NKP8</accession>
<dbReference type="InterPro" id="IPR015940">
    <property type="entry name" value="UBA"/>
</dbReference>